<sequence>MLQELKRYNDFGNINDIMYFFREIISNRQITKKDIQVLASNLPGKIIDTEALLLFGVAFGIVQYSYETEKYVLVNEYQNIINMPELFQKNMFTNVMNELFSKEYLTNQYFEFDNSRQRIRFKNEIFPLNKSSYRNLLVSIGFIEIEKNDKMVHFFVTKNNEQIVEERLKEYRKKMTLLQLKKNLVEKEMAGEKAEKFVLEYEKRRLKDSKICDCIRQISHIDVSAGYDIVSFETINSTEVDRYIEVKAVKSDFQFYWSINEYNSSKIKGNKYCLYLIELSKIENVDYEPYIIENPYEFFEENSDWLIQTQTFSLKKIL</sequence>
<gene>
    <name evidence="1" type="ORF">rsdtw13_01140</name>
</gene>
<dbReference type="EMBL" id="BROD01000001">
    <property type="protein sequence ID" value="GKX64856.1"/>
    <property type="molecule type" value="Genomic_DNA"/>
</dbReference>
<reference evidence="1" key="1">
    <citation type="journal article" date="2025" name="Int. J. Syst. Evol. Microbiol.">
        <title>Inconstantimicrobium mannanitabidum sp. nov., a novel member of the family Clostridiaceae isolated from anoxic soil under the treatment of reductive soil disinfestation.</title>
        <authorList>
            <person name="Ueki A."/>
            <person name="Tonouchi A."/>
            <person name="Honma S."/>
            <person name="Kaku N."/>
            <person name="Ueki K."/>
        </authorList>
    </citation>
    <scope>NUCLEOTIDE SEQUENCE</scope>
    <source>
        <strain evidence="1">TW13</strain>
    </source>
</reference>
<dbReference type="Proteomes" id="UP001058074">
    <property type="component" value="Unassembled WGS sequence"/>
</dbReference>
<proteinExistence type="predicted"/>
<evidence type="ECO:0000313" key="2">
    <source>
        <dbReference type="Proteomes" id="UP001058074"/>
    </source>
</evidence>
<keyword evidence="2" id="KW-1185">Reference proteome</keyword>
<accession>A0ACB5R780</accession>
<name>A0ACB5R780_9CLOT</name>
<organism evidence="1 2">
    <name type="scientific">Inconstantimicrobium mannanitabidum</name>
    <dbReference type="NCBI Taxonomy" id="1604901"/>
    <lineage>
        <taxon>Bacteria</taxon>
        <taxon>Bacillati</taxon>
        <taxon>Bacillota</taxon>
        <taxon>Clostridia</taxon>
        <taxon>Eubacteriales</taxon>
        <taxon>Clostridiaceae</taxon>
        <taxon>Inconstantimicrobium</taxon>
    </lineage>
</organism>
<protein>
    <submittedName>
        <fullName evidence="1">Uncharacterized protein</fullName>
    </submittedName>
</protein>
<comment type="caution">
    <text evidence="1">The sequence shown here is derived from an EMBL/GenBank/DDBJ whole genome shotgun (WGS) entry which is preliminary data.</text>
</comment>
<evidence type="ECO:0000313" key="1">
    <source>
        <dbReference type="EMBL" id="GKX64856.1"/>
    </source>
</evidence>